<accession>A0ACB1BBH6</accession>
<evidence type="ECO:0000313" key="2">
    <source>
        <dbReference type="Proteomes" id="UP001497535"/>
    </source>
</evidence>
<sequence>MDRIVHEDECKLLYTDTDSCFYLHRRNKKPPFRVGDMLGMMSREYEDWNIIAFCTGGCKQV</sequence>
<organism evidence="1 2">
    <name type="scientific">Meloidogyne enterolobii</name>
    <name type="common">Root-knot nematode worm</name>
    <name type="synonym">Meloidogyne mayaguensis</name>
    <dbReference type="NCBI Taxonomy" id="390850"/>
    <lineage>
        <taxon>Eukaryota</taxon>
        <taxon>Metazoa</taxon>
        <taxon>Ecdysozoa</taxon>
        <taxon>Nematoda</taxon>
        <taxon>Chromadorea</taxon>
        <taxon>Rhabditida</taxon>
        <taxon>Tylenchina</taxon>
        <taxon>Tylenchomorpha</taxon>
        <taxon>Tylenchoidea</taxon>
        <taxon>Meloidogynidae</taxon>
        <taxon>Meloidogyninae</taxon>
        <taxon>Meloidogyne</taxon>
    </lineage>
</organism>
<reference evidence="1" key="1">
    <citation type="submission" date="2023-11" db="EMBL/GenBank/DDBJ databases">
        <authorList>
            <person name="Poullet M."/>
        </authorList>
    </citation>
    <scope>NUCLEOTIDE SEQUENCE</scope>
    <source>
        <strain evidence="1">E1834</strain>
    </source>
</reference>
<evidence type="ECO:0000313" key="1">
    <source>
        <dbReference type="EMBL" id="CAK5131512.1"/>
    </source>
</evidence>
<keyword evidence="2" id="KW-1185">Reference proteome</keyword>
<name>A0ACB1BBH6_MELEN</name>
<proteinExistence type="predicted"/>
<comment type="caution">
    <text evidence="1">The sequence shown here is derived from an EMBL/GenBank/DDBJ whole genome shotgun (WGS) entry which is preliminary data.</text>
</comment>
<gene>
    <name evidence="1" type="ORF">MENTE1834_LOCUS49780</name>
</gene>
<protein>
    <submittedName>
        <fullName evidence="1">Uncharacterized protein</fullName>
    </submittedName>
</protein>
<dbReference type="Proteomes" id="UP001497535">
    <property type="component" value="Unassembled WGS sequence"/>
</dbReference>
<dbReference type="EMBL" id="CAVMJV010000474">
    <property type="protein sequence ID" value="CAK5131512.1"/>
    <property type="molecule type" value="Genomic_DNA"/>
</dbReference>